<dbReference type="OrthoDB" id="375202at2157"/>
<sequence length="195" mass="21380">MTFRDILKVLLIVIFVTGTLNFVYANGGPVVGQNQARSSAQSYLNSHNIPYSAITPKWDDLKVKVNDTQIGEVKWIPVAVADEDQFNSSRKTRYEIVDAYPVWMIQINDKNGKNVGQIRVDCNTGEVLKVNVDPVSITSQKQSKPANFTHAANTGASISPEPSSSNIGFNIGFILGAIILVIVVCTGYWAYSKRG</sequence>
<dbReference type="RefSeq" id="WP_069583803.1">
    <property type="nucleotide sequence ID" value="NZ_LMVM01000040.1"/>
</dbReference>
<dbReference type="AlphaFoldDB" id="A0A2A2H1E6"/>
<protein>
    <recommendedName>
        <fullName evidence="4">PepSY domain-containing protein</fullName>
    </recommendedName>
</protein>
<keyword evidence="1" id="KW-0472">Membrane</keyword>
<keyword evidence="3" id="KW-1185">Reference proteome</keyword>
<reference evidence="2 3" key="1">
    <citation type="journal article" date="2017" name="BMC Genomics">
        <title>Genomic analysis of methanogenic archaea reveals a shift towards energy conservation.</title>
        <authorList>
            <person name="Gilmore S.P."/>
            <person name="Henske J.K."/>
            <person name="Sexton J.A."/>
            <person name="Solomon K.V."/>
            <person name="Seppala S."/>
            <person name="Yoo J.I."/>
            <person name="Huyett L.M."/>
            <person name="Pressman A."/>
            <person name="Cogan J.Z."/>
            <person name="Kivenson V."/>
            <person name="Peng X."/>
            <person name="Tan Y."/>
            <person name="Valentine D.L."/>
            <person name="O'Malley M.A."/>
        </authorList>
    </citation>
    <scope>NUCLEOTIDE SEQUENCE [LARGE SCALE GENOMIC DNA]</scope>
    <source>
        <strain evidence="2 3">M.o.H.</strain>
    </source>
</reference>
<name>A0A2A2H1E6_METBR</name>
<proteinExistence type="predicted"/>
<keyword evidence="1" id="KW-1133">Transmembrane helix</keyword>
<keyword evidence="1" id="KW-0812">Transmembrane</keyword>
<dbReference type="EMBL" id="LMVM01000040">
    <property type="protein sequence ID" value="PAV03103.1"/>
    <property type="molecule type" value="Genomic_DNA"/>
</dbReference>
<evidence type="ECO:0000313" key="3">
    <source>
        <dbReference type="Proteomes" id="UP000217784"/>
    </source>
</evidence>
<comment type="caution">
    <text evidence="2">The sequence shown here is derived from an EMBL/GenBank/DDBJ whole genome shotgun (WGS) entry which is preliminary data.</text>
</comment>
<evidence type="ECO:0000256" key="1">
    <source>
        <dbReference type="SAM" id="Phobius"/>
    </source>
</evidence>
<feature type="transmembrane region" description="Helical" evidence="1">
    <location>
        <begin position="167"/>
        <end position="191"/>
    </location>
</feature>
<accession>A0A2A2H1E6</accession>
<dbReference type="Proteomes" id="UP000217784">
    <property type="component" value="Unassembled WGS sequence"/>
</dbReference>
<gene>
    <name evidence="2" type="ORF">ASJ80_07485</name>
</gene>
<organism evidence="2 3">
    <name type="scientific">Methanobacterium bryantii</name>
    <dbReference type="NCBI Taxonomy" id="2161"/>
    <lineage>
        <taxon>Archaea</taxon>
        <taxon>Methanobacteriati</taxon>
        <taxon>Methanobacteriota</taxon>
        <taxon>Methanomada group</taxon>
        <taxon>Methanobacteria</taxon>
        <taxon>Methanobacteriales</taxon>
        <taxon>Methanobacteriaceae</taxon>
        <taxon>Methanobacterium</taxon>
    </lineage>
</organism>
<evidence type="ECO:0008006" key="4">
    <source>
        <dbReference type="Google" id="ProtNLM"/>
    </source>
</evidence>
<evidence type="ECO:0000313" key="2">
    <source>
        <dbReference type="EMBL" id="PAV03103.1"/>
    </source>
</evidence>